<evidence type="ECO:0000313" key="1">
    <source>
        <dbReference type="EMBL" id="GAI60898.1"/>
    </source>
</evidence>
<feature type="non-terminal residue" evidence="1">
    <location>
        <position position="134"/>
    </location>
</feature>
<protein>
    <submittedName>
        <fullName evidence="1">Uncharacterized protein</fullName>
    </submittedName>
</protein>
<dbReference type="AlphaFoldDB" id="X1PY86"/>
<reference evidence="1" key="1">
    <citation type="journal article" date="2014" name="Front. Microbiol.">
        <title>High frequency of phylogenetically diverse reductive dehalogenase-homologous genes in deep subseafloor sedimentary metagenomes.</title>
        <authorList>
            <person name="Kawai M."/>
            <person name="Futagami T."/>
            <person name="Toyoda A."/>
            <person name="Takaki Y."/>
            <person name="Nishi S."/>
            <person name="Hori S."/>
            <person name="Arai W."/>
            <person name="Tsubouchi T."/>
            <person name="Morono Y."/>
            <person name="Uchiyama I."/>
            <person name="Ito T."/>
            <person name="Fujiyama A."/>
            <person name="Inagaki F."/>
            <person name="Takami H."/>
        </authorList>
    </citation>
    <scope>NUCLEOTIDE SEQUENCE</scope>
    <source>
        <strain evidence="1">Expedition CK06-06</strain>
    </source>
</reference>
<accession>X1PY86</accession>
<organism evidence="1">
    <name type="scientific">marine sediment metagenome</name>
    <dbReference type="NCBI Taxonomy" id="412755"/>
    <lineage>
        <taxon>unclassified sequences</taxon>
        <taxon>metagenomes</taxon>
        <taxon>ecological metagenomes</taxon>
    </lineage>
</organism>
<name>X1PY86_9ZZZZ</name>
<gene>
    <name evidence="1" type="ORF">S12H4_01115</name>
</gene>
<dbReference type="EMBL" id="BARW01000199">
    <property type="protein sequence ID" value="GAI60898.1"/>
    <property type="molecule type" value="Genomic_DNA"/>
</dbReference>
<proteinExistence type="predicted"/>
<sequence length="134" mass="15592">MLRKKVMFLLGIIVLSMFLFIHPIKADTEIVPIYTEEDVSITAMWDEDGIFLHYHNYWENNLYLGGSLYPGGELRTKSITFLKFNIPNKTLGENEFITSMKVRLTQTATHVGRTCLLKTELVENNWVSENMTWD</sequence>
<comment type="caution">
    <text evidence="1">The sequence shown here is derived from an EMBL/GenBank/DDBJ whole genome shotgun (WGS) entry which is preliminary data.</text>
</comment>